<evidence type="ECO:0000313" key="1">
    <source>
        <dbReference type="EMBL" id="CAD8331621.1"/>
    </source>
</evidence>
<sequence>MAFNSVYNRMMGLVRNDEEVPASMACSNEILTLRECVKDEQGDEKCGTEFWDLQVCQADLRVSMTEKARIRMGVAKYNEHVKMVEEAEGAEKAAEILAMPKKIQADTYAKKMLWNVAKGKHPKGVPKPDWSQADLTRYEMGEAAYNDAASVLVAEFGLAVADQLVDAKKEQDSFEAAINLVAPGSIPARPSEQEIKASIQAKYPEFKLDGTDSMASIFAAIHKERSAA</sequence>
<dbReference type="AlphaFoldDB" id="A0A7R9WQB6"/>
<protein>
    <submittedName>
        <fullName evidence="1">Uncharacterized protein</fullName>
    </submittedName>
</protein>
<dbReference type="EMBL" id="HBEF01006018">
    <property type="protein sequence ID" value="CAD8331621.1"/>
    <property type="molecule type" value="Transcribed_RNA"/>
</dbReference>
<gene>
    <name evidence="1" type="ORF">CAUS1442_LOCUS3720</name>
</gene>
<proteinExistence type="predicted"/>
<organism evidence="1">
    <name type="scientific">Craspedostauros australis</name>
    <dbReference type="NCBI Taxonomy" id="1486917"/>
    <lineage>
        <taxon>Eukaryota</taxon>
        <taxon>Sar</taxon>
        <taxon>Stramenopiles</taxon>
        <taxon>Ochrophyta</taxon>
        <taxon>Bacillariophyta</taxon>
        <taxon>Bacillariophyceae</taxon>
        <taxon>Bacillariophycidae</taxon>
        <taxon>Naviculales</taxon>
        <taxon>Naviculaceae</taxon>
        <taxon>Craspedostauros</taxon>
    </lineage>
</organism>
<accession>A0A7R9WQB6</accession>
<name>A0A7R9WQB6_9STRA</name>
<reference evidence="1" key="1">
    <citation type="submission" date="2021-01" db="EMBL/GenBank/DDBJ databases">
        <authorList>
            <person name="Corre E."/>
            <person name="Pelletier E."/>
            <person name="Niang G."/>
            <person name="Scheremetjew M."/>
            <person name="Finn R."/>
            <person name="Kale V."/>
            <person name="Holt S."/>
            <person name="Cochrane G."/>
            <person name="Meng A."/>
            <person name="Brown T."/>
            <person name="Cohen L."/>
        </authorList>
    </citation>
    <scope>NUCLEOTIDE SEQUENCE</scope>
    <source>
        <strain evidence="1">CCMP3328</strain>
    </source>
</reference>